<feature type="transmembrane region" description="Helical" evidence="5">
    <location>
        <begin position="139"/>
        <end position="159"/>
    </location>
</feature>
<feature type="transmembrane region" description="Helical" evidence="5">
    <location>
        <begin position="414"/>
        <end position="433"/>
    </location>
</feature>
<evidence type="ECO:0000256" key="2">
    <source>
        <dbReference type="ARBA" id="ARBA00022692"/>
    </source>
</evidence>
<feature type="transmembrane region" description="Helical" evidence="5">
    <location>
        <begin position="349"/>
        <end position="367"/>
    </location>
</feature>
<comment type="caution">
    <text evidence="7">The sequence shown here is derived from an EMBL/GenBank/DDBJ whole genome shotgun (WGS) entry which is preliminary data.</text>
</comment>
<feature type="transmembrane region" description="Helical" evidence="5">
    <location>
        <begin position="20"/>
        <end position="39"/>
    </location>
</feature>
<sequence>MEILAACKRFPGLFCRRWKAAFPTILYFVILFLLVSALFGSQYAMVVSSATTLFQIRRNRDNTPGDYARLFFGSVVLCVLAFLASQTVWLCVILNFTVPFLLVFLQSSQFAPKAYFGFAMTFIFLELRPPTLEDLPVQLLAVVFCSALLVLCLLLCARLKRTSQSAARQFQDGLTRLAQLLDQLADGGDAGAARAEFDAMAQKFHRMGYERRRLLRLPDEEKQRCHLFALLFQRAAYLIADVSWADSREMPAFPRSMHTLAGLVRQLQAAGDAEARQALAGRVQALLEDTDLPEGRLRIFYRSFLHMLLLFCRPPAPAGRVPLWKQVPWRQVWDAFRQRCSLERFEFRFALRLAVVMTISCTVSFLWEFEHTYWFPMHAFLLLQPSYEESAHRMLTRPVGTAIGCALVHLVYPYLPGLPGIFAFSLCMISLMYCCTPGTWVHPIFSTSFALTMATLTVEETQAIQLRMFYLLLAVALVLVVNRFLLPNRKDRQFRWNVNALFTLQSYYWGVVRRSLRQAVPPALFSELLSQFHLVYHEASLFLSQAPAEQAKPLRARLLLLWNMFSELEQVECLIQTGAAPPEQYAALDRLAQRLQAGMTPPRPALEGVAPEELPRGDLRYVLERYLQNARALAGT</sequence>
<evidence type="ECO:0000256" key="3">
    <source>
        <dbReference type="ARBA" id="ARBA00022989"/>
    </source>
</evidence>
<dbReference type="Proteomes" id="UP001440599">
    <property type="component" value="Unassembled WGS sequence"/>
</dbReference>
<evidence type="ECO:0000259" key="6">
    <source>
        <dbReference type="Pfam" id="PF13515"/>
    </source>
</evidence>
<comment type="subcellular location">
    <subcellularLocation>
        <location evidence="1">Membrane</location>
        <topology evidence="1">Multi-pass membrane protein</topology>
    </subcellularLocation>
</comment>
<feature type="transmembrane region" description="Helical" evidence="5">
    <location>
        <begin position="110"/>
        <end position="127"/>
    </location>
</feature>
<feature type="transmembrane region" description="Helical" evidence="5">
    <location>
        <begin position="70"/>
        <end position="103"/>
    </location>
</feature>
<feature type="domain" description="Integral membrane bound transporter" evidence="6">
    <location>
        <begin position="360"/>
        <end position="481"/>
    </location>
</feature>
<protein>
    <submittedName>
        <fullName evidence="7">FUSC family protein</fullName>
    </submittedName>
</protein>
<keyword evidence="4 5" id="KW-0472">Membrane</keyword>
<evidence type="ECO:0000256" key="1">
    <source>
        <dbReference type="ARBA" id="ARBA00004141"/>
    </source>
</evidence>
<evidence type="ECO:0000313" key="7">
    <source>
        <dbReference type="EMBL" id="MEQ2457179.1"/>
    </source>
</evidence>
<dbReference type="Pfam" id="PF13515">
    <property type="entry name" value="FUSC_2"/>
    <property type="match status" value="1"/>
</dbReference>
<evidence type="ECO:0000256" key="5">
    <source>
        <dbReference type="SAM" id="Phobius"/>
    </source>
</evidence>
<evidence type="ECO:0000256" key="4">
    <source>
        <dbReference type="ARBA" id="ARBA00023136"/>
    </source>
</evidence>
<evidence type="ECO:0000313" key="8">
    <source>
        <dbReference type="Proteomes" id="UP001440599"/>
    </source>
</evidence>
<name>A0ABV1ESV8_9FIRM</name>
<organism evidence="7 8">
    <name type="scientific">Flavonifractor hominis</name>
    <dbReference type="NCBI Taxonomy" id="3133178"/>
    <lineage>
        <taxon>Bacteria</taxon>
        <taxon>Bacillati</taxon>
        <taxon>Bacillota</taxon>
        <taxon>Clostridia</taxon>
        <taxon>Eubacteriales</taxon>
        <taxon>Oscillospiraceae</taxon>
        <taxon>Flavonifractor</taxon>
    </lineage>
</organism>
<keyword evidence="3 5" id="KW-1133">Transmembrane helix</keyword>
<proteinExistence type="predicted"/>
<keyword evidence="2 5" id="KW-0812">Transmembrane</keyword>
<gene>
    <name evidence="7" type="ORF">WMO45_11645</name>
</gene>
<dbReference type="RefSeq" id="WP_349140954.1">
    <property type="nucleotide sequence ID" value="NZ_JBBMFT010000009.1"/>
</dbReference>
<dbReference type="EMBL" id="JBBMFT010000009">
    <property type="protein sequence ID" value="MEQ2457179.1"/>
    <property type="molecule type" value="Genomic_DNA"/>
</dbReference>
<keyword evidence="8" id="KW-1185">Reference proteome</keyword>
<reference evidence="7 8" key="1">
    <citation type="submission" date="2024-03" db="EMBL/GenBank/DDBJ databases">
        <title>Human intestinal bacterial collection.</title>
        <authorList>
            <person name="Pauvert C."/>
            <person name="Hitch T.C.A."/>
            <person name="Clavel T."/>
        </authorList>
    </citation>
    <scope>NUCLEOTIDE SEQUENCE [LARGE SCALE GENOMIC DNA]</scope>
    <source>
        <strain evidence="7 8">CLA-AP-H34</strain>
    </source>
</reference>
<accession>A0ABV1ESV8</accession>
<feature type="transmembrane region" description="Helical" evidence="5">
    <location>
        <begin position="464"/>
        <end position="486"/>
    </location>
</feature>
<dbReference type="InterPro" id="IPR049453">
    <property type="entry name" value="Memb_transporter_dom"/>
</dbReference>